<dbReference type="PROSITE" id="PS50294">
    <property type="entry name" value="WD_REPEATS_REGION"/>
    <property type="match status" value="1"/>
</dbReference>
<name>A0A835Z5I1_9STRA</name>
<evidence type="ECO:0000313" key="2">
    <source>
        <dbReference type="EMBL" id="KAG5187611.1"/>
    </source>
</evidence>
<dbReference type="SMART" id="SM00320">
    <property type="entry name" value="WD40"/>
    <property type="match status" value="2"/>
</dbReference>
<dbReference type="OrthoDB" id="3267146at2759"/>
<sequence length="267" mass="28580">MALHRVVRTHAGHDREVAVTPDGRRMLSGGWDRRLCVWSLETRARLMEAPPLRAMVTALALLPGDRCAVAEHGGFVAVWSFAGDVLQCLSITKIPGWSGMMSALSMGAPPPPLQTPAALNTPDCWLAIGARHPLLTDDMEPSEMRYQGFGAEAAGSVVAGGAAVLRMVRVGTGGAVTLMDAQDVPWPYGAPLAVASLALSADSTRLAMCTQQRSGDVRWRLGLWDVNIATGRLAYSRDISYHGHVTQLAWAPRSEGNRWLLASCSDG</sequence>
<dbReference type="InterPro" id="IPR011047">
    <property type="entry name" value="Quinoprotein_ADH-like_sf"/>
</dbReference>
<feature type="repeat" description="WD" evidence="1">
    <location>
        <begin position="7"/>
        <end position="48"/>
    </location>
</feature>
<evidence type="ECO:0000313" key="3">
    <source>
        <dbReference type="Proteomes" id="UP000664859"/>
    </source>
</evidence>
<reference evidence="2" key="1">
    <citation type="submission" date="2021-02" db="EMBL/GenBank/DDBJ databases">
        <title>First Annotated Genome of the Yellow-green Alga Tribonema minus.</title>
        <authorList>
            <person name="Mahan K.M."/>
        </authorList>
    </citation>
    <scope>NUCLEOTIDE SEQUENCE</scope>
    <source>
        <strain evidence="2">UTEX B ZZ1240</strain>
    </source>
</reference>
<dbReference type="InterPro" id="IPR015943">
    <property type="entry name" value="WD40/YVTN_repeat-like_dom_sf"/>
</dbReference>
<dbReference type="InterPro" id="IPR001680">
    <property type="entry name" value="WD40_rpt"/>
</dbReference>
<dbReference type="Proteomes" id="UP000664859">
    <property type="component" value="Unassembled WGS sequence"/>
</dbReference>
<gene>
    <name evidence="2" type="ORF">JKP88DRAFT_353663</name>
</gene>
<dbReference type="Gene3D" id="2.130.10.10">
    <property type="entry name" value="YVTN repeat-like/Quinoprotein amine dehydrogenase"/>
    <property type="match status" value="2"/>
</dbReference>
<proteinExistence type="predicted"/>
<keyword evidence="1" id="KW-0853">WD repeat</keyword>
<evidence type="ECO:0008006" key="4">
    <source>
        <dbReference type="Google" id="ProtNLM"/>
    </source>
</evidence>
<evidence type="ECO:0000256" key="1">
    <source>
        <dbReference type="PROSITE-ProRule" id="PRU00221"/>
    </source>
</evidence>
<comment type="caution">
    <text evidence="2">The sequence shown here is derived from an EMBL/GenBank/DDBJ whole genome shotgun (WGS) entry which is preliminary data.</text>
</comment>
<dbReference type="Pfam" id="PF00400">
    <property type="entry name" value="WD40"/>
    <property type="match status" value="1"/>
</dbReference>
<protein>
    <recommendedName>
        <fullName evidence="4">WD40 repeat domain-containing protein</fullName>
    </recommendedName>
</protein>
<dbReference type="PROSITE" id="PS50082">
    <property type="entry name" value="WD_REPEATS_2"/>
    <property type="match status" value="1"/>
</dbReference>
<keyword evidence="3" id="KW-1185">Reference proteome</keyword>
<dbReference type="SUPFAM" id="SSF50998">
    <property type="entry name" value="Quinoprotein alcohol dehydrogenase-like"/>
    <property type="match status" value="1"/>
</dbReference>
<dbReference type="EMBL" id="JAFCMP010000087">
    <property type="protein sequence ID" value="KAG5187611.1"/>
    <property type="molecule type" value="Genomic_DNA"/>
</dbReference>
<organism evidence="2 3">
    <name type="scientific">Tribonema minus</name>
    <dbReference type="NCBI Taxonomy" id="303371"/>
    <lineage>
        <taxon>Eukaryota</taxon>
        <taxon>Sar</taxon>
        <taxon>Stramenopiles</taxon>
        <taxon>Ochrophyta</taxon>
        <taxon>PX clade</taxon>
        <taxon>Xanthophyceae</taxon>
        <taxon>Tribonematales</taxon>
        <taxon>Tribonemataceae</taxon>
        <taxon>Tribonema</taxon>
    </lineage>
</organism>
<dbReference type="AlphaFoldDB" id="A0A835Z5I1"/>
<accession>A0A835Z5I1</accession>